<evidence type="ECO:0000313" key="1">
    <source>
        <dbReference type="EMBL" id="AEF05633.1"/>
    </source>
</evidence>
<dbReference type="EMBL" id="CP002339">
    <property type="protein sequence ID" value="AEF05633.1"/>
    <property type="molecule type" value="Genomic_DNA"/>
</dbReference>
<keyword evidence="2" id="KW-1185">Reference proteome</keyword>
<dbReference type="AlphaFoldDB" id="F5Z6X0"/>
<sequence length="88" mass="9977">MLSGAIESELIPELTTQGSHQNFIVKNDVVYGINDHYQLWKYMLENDTVELLGQLPETVDYITDVNDNAILITLRVAARKDVVELSIE</sequence>
<reference evidence="1 2" key="1">
    <citation type="journal article" date="2011" name="J. Bacteriol.">
        <title>Complete genome sequence of the polycyclic aromatic hydrocarbon-degrading bacterium Alteromonas sp. strain SN2.</title>
        <authorList>
            <person name="Jin H.M."/>
            <person name="Jeong H."/>
            <person name="Moon E.J."/>
            <person name="Math R.K."/>
            <person name="Lee K."/>
            <person name="Kim H.J."/>
            <person name="Jeon C.O."/>
            <person name="Oh T.K."/>
            <person name="Kim J.F."/>
        </authorList>
    </citation>
    <scope>NUCLEOTIDE SEQUENCE [LARGE SCALE GENOMIC DNA]</scope>
    <source>
        <strain evidence="2">JCM 17741 / KACC 18427 / KCTC 11700BP / SN2</strain>
    </source>
</reference>
<dbReference type="KEGG" id="alt:ambt_20710"/>
<organism evidence="1 2">
    <name type="scientific">Alteromonas naphthalenivorans</name>
    <dbReference type="NCBI Taxonomy" id="715451"/>
    <lineage>
        <taxon>Bacteria</taxon>
        <taxon>Pseudomonadati</taxon>
        <taxon>Pseudomonadota</taxon>
        <taxon>Gammaproteobacteria</taxon>
        <taxon>Alteromonadales</taxon>
        <taxon>Alteromonadaceae</taxon>
        <taxon>Alteromonas/Salinimonas group</taxon>
        <taxon>Alteromonas</taxon>
    </lineage>
</organism>
<accession>F5Z6X0</accession>
<protein>
    <submittedName>
        <fullName evidence="1">Transcriptional regulator, CadC</fullName>
    </submittedName>
</protein>
<evidence type="ECO:0000313" key="2">
    <source>
        <dbReference type="Proteomes" id="UP000000683"/>
    </source>
</evidence>
<proteinExistence type="predicted"/>
<name>F5Z6X0_ALTNA</name>
<dbReference type="Proteomes" id="UP000000683">
    <property type="component" value="Chromosome"/>
</dbReference>
<dbReference type="eggNOG" id="COG0823">
    <property type="taxonomic scope" value="Bacteria"/>
</dbReference>
<gene>
    <name evidence="1" type="ordered locus">ambt_20710</name>
</gene>
<dbReference type="RefSeq" id="WP_013786540.1">
    <property type="nucleotide sequence ID" value="NC_015554.1"/>
</dbReference>
<dbReference type="HOGENOM" id="CLU_2462312_0_0_6"/>